<dbReference type="Gene3D" id="3.40.50.1240">
    <property type="entry name" value="Phosphoglycerate mutase-like"/>
    <property type="match status" value="1"/>
</dbReference>
<feature type="compositionally biased region" description="Basic and acidic residues" evidence="1">
    <location>
        <begin position="70"/>
        <end position="85"/>
    </location>
</feature>
<evidence type="ECO:0000256" key="1">
    <source>
        <dbReference type="SAM" id="MobiDB-lite"/>
    </source>
</evidence>
<name>A0ABN9WM19_9DINO</name>
<feature type="compositionally biased region" description="Low complexity" evidence="1">
    <location>
        <begin position="256"/>
        <end position="265"/>
    </location>
</feature>
<keyword evidence="3" id="KW-1185">Reference proteome</keyword>
<feature type="compositionally biased region" description="Basic residues" evidence="1">
    <location>
        <begin position="284"/>
        <end position="295"/>
    </location>
</feature>
<evidence type="ECO:0000313" key="3">
    <source>
        <dbReference type="Proteomes" id="UP001189429"/>
    </source>
</evidence>
<dbReference type="Proteomes" id="UP001189429">
    <property type="component" value="Unassembled WGS sequence"/>
</dbReference>
<dbReference type="CDD" id="cd07067">
    <property type="entry name" value="HP_PGM_like"/>
    <property type="match status" value="1"/>
</dbReference>
<sequence>MPASIGPKRYLDFRGEGACACLPPPSTLQLASSGSIDTAAQVDIDYGSAASERPGSLAGPVRVQGSGDGARAEVHPSKGAPERGAAEPAPTAAAMAAPPPPCCSGGPVRAVRDFCRARLRPGGGGEGAWPKRLYLVRHGQSDAVADNAHYEQHSQDPMDMWDAPLTAVGREQAAALRPAFERAGRVDLAATSPLTRAMETCMLAMPACSGAAARYLVVPEAAEHLEASCDIGRPGSELRRAFPELPLQDPRGCGGTSRRTAAARASPRRARARSSPTGAAGAARRLRAARGRLRGVARGPA</sequence>
<dbReference type="InterPro" id="IPR013078">
    <property type="entry name" value="His_Pase_superF_clade-1"/>
</dbReference>
<dbReference type="EMBL" id="CAUYUJ010018962">
    <property type="protein sequence ID" value="CAK0887628.1"/>
    <property type="molecule type" value="Genomic_DNA"/>
</dbReference>
<dbReference type="PANTHER" id="PTHR48100:SF1">
    <property type="entry name" value="HISTIDINE PHOSPHATASE FAMILY PROTEIN-RELATED"/>
    <property type="match status" value="1"/>
</dbReference>
<reference evidence="2" key="1">
    <citation type="submission" date="2023-10" db="EMBL/GenBank/DDBJ databases">
        <authorList>
            <person name="Chen Y."/>
            <person name="Shah S."/>
            <person name="Dougan E. K."/>
            <person name="Thang M."/>
            <person name="Chan C."/>
        </authorList>
    </citation>
    <scope>NUCLEOTIDE SEQUENCE [LARGE SCALE GENOMIC DNA]</scope>
</reference>
<dbReference type="InterPro" id="IPR050275">
    <property type="entry name" value="PGM_Phosphatase"/>
</dbReference>
<dbReference type="PANTHER" id="PTHR48100">
    <property type="entry name" value="BROAD-SPECIFICITY PHOSPHATASE YOR283W-RELATED"/>
    <property type="match status" value="1"/>
</dbReference>
<evidence type="ECO:0000313" key="2">
    <source>
        <dbReference type="EMBL" id="CAK0887628.1"/>
    </source>
</evidence>
<dbReference type="SMART" id="SM00855">
    <property type="entry name" value="PGAM"/>
    <property type="match status" value="1"/>
</dbReference>
<dbReference type="InterPro" id="IPR029033">
    <property type="entry name" value="His_PPase_superfam"/>
</dbReference>
<dbReference type="SUPFAM" id="SSF53254">
    <property type="entry name" value="Phosphoglycerate mutase-like"/>
    <property type="match status" value="1"/>
</dbReference>
<organism evidence="2 3">
    <name type="scientific">Prorocentrum cordatum</name>
    <dbReference type="NCBI Taxonomy" id="2364126"/>
    <lineage>
        <taxon>Eukaryota</taxon>
        <taxon>Sar</taxon>
        <taxon>Alveolata</taxon>
        <taxon>Dinophyceae</taxon>
        <taxon>Prorocentrales</taxon>
        <taxon>Prorocentraceae</taxon>
        <taxon>Prorocentrum</taxon>
    </lineage>
</organism>
<feature type="region of interest" description="Disordered" evidence="1">
    <location>
        <begin position="50"/>
        <end position="93"/>
    </location>
</feature>
<comment type="caution">
    <text evidence="2">The sequence shown here is derived from an EMBL/GenBank/DDBJ whole genome shotgun (WGS) entry which is preliminary data.</text>
</comment>
<gene>
    <name evidence="2" type="ORF">PCOR1329_LOCUS68624</name>
</gene>
<dbReference type="Pfam" id="PF00300">
    <property type="entry name" value="His_Phos_1"/>
    <property type="match status" value="1"/>
</dbReference>
<accession>A0ABN9WM19</accession>
<feature type="region of interest" description="Disordered" evidence="1">
    <location>
        <begin position="243"/>
        <end position="301"/>
    </location>
</feature>
<protein>
    <recommendedName>
        <fullName evidence="4">Phosphoglycerate mutase (2,3-diphosphoglycerate-dependent)</fullName>
    </recommendedName>
</protein>
<proteinExistence type="predicted"/>
<feature type="compositionally biased region" description="Low complexity" evidence="1">
    <location>
        <begin position="273"/>
        <end position="283"/>
    </location>
</feature>
<evidence type="ECO:0008006" key="4">
    <source>
        <dbReference type="Google" id="ProtNLM"/>
    </source>
</evidence>